<evidence type="ECO:0000256" key="8">
    <source>
        <dbReference type="ARBA" id="ARBA00022824"/>
    </source>
</evidence>
<dbReference type="PANTHER" id="PTHR24292:SF45">
    <property type="entry name" value="CYTOCHROME P450 6G1-RELATED"/>
    <property type="match status" value="1"/>
</dbReference>
<dbReference type="SUPFAM" id="SSF48264">
    <property type="entry name" value="Cytochrome P450"/>
    <property type="match status" value="1"/>
</dbReference>
<keyword evidence="12 16" id="KW-0503">Monooxygenase</keyword>
<dbReference type="Pfam" id="PF00067">
    <property type="entry name" value="p450"/>
    <property type="match status" value="1"/>
</dbReference>
<comment type="caution">
    <text evidence="17">The sequence shown here is derived from an EMBL/GenBank/DDBJ whole genome shotgun (WGS) entry which is preliminary data.</text>
</comment>
<dbReference type="EMBL" id="CAKASE010000074">
    <property type="protein sequence ID" value="CAG9575676.1"/>
    <property type="molecule type" value="Genomic_DNA"/>
</dbReference>
<evidence type="ECO:0000256" key="14">
    <source>
        <dbReference type="ARBA" id="ARBA00047827"/>
    </source>
</evidence>
<organism evidence="17 18">
    <name type="scientific">Danaus chrysippus</name>
    <name type="common">African queen</name>
    <dbReference type="NCBI Taxonomy" id="151541"/>
    <lineage>
        <taxon>Eukaryota</taxon>
        <taxon>Metazoa</taxon>
        <taxon>Ecdysozoa</taxon>
        <taxon>Arthropoda</taxon>
        <taxon>Hexapoda</taxon>
        <taxon>Insecta</taxon>
        <taxon>Pterygota</taxon>
        <taxon>Neoptera</taxon>
        <taxon>Endopterygota</taxon>
        <taxon>Lepidoptera</taxon>
        <taxon>Glossata</taxon>
        <taxon>Ditrysia</taxon>
        <taxon>Papilionoidea</taxon>
        <taxon>Nymphalidae</taxon>
        <taxon>Danainae</taxon>
        <taxon>Danaini</taxon>
        <taxon>Danaina</taxon>
        <taxon>Danaus</taxon>
        <taxon>Anosia</taxon>
    </lineage>
</organism>
<dbReference type="Gene3D" id="1.10.630.10">
    <property type="entry name" value="Cytochrome P450"/>
    <property type="match status" value="1"/>
</dbReference>
<dbReference type="InterPro" id="IPR036396">
    <property type="entry name" value="Cyt_P450_sf"/>
</dbReference>
<comment type="subcellular location">
    <subcellularLocation>
        <location evidence="3">Endoplasmic reticulum membrane</location>
        <topology evidence="3">Peripheral membrane protein</topology>
    </subcellularLocation>
    <subcellularLocation>
        <location evidence="2">Microsome membrane</location>
        <topology evidence="2">Peripheral membrane protein</topology>
    </subcellularLocation>
</comment>
<evidence type="ECO:0000256" key="5">
    <source>
        <dbReference type="ARBA" id="ARBA00012109"/>
    </source>
</evidence>
<comment type="catalytic activity">
    <reaction evidence="14">
        <text>an organic molecule + reduced [NADPH--hemoprotein reductase] + O2 = an alcohol + oxidized [NADPH--hemoprotein reductase] + H2O + H(+)</text>
        <dbReference type="Rhea" id="RHEA:17149"/>
        <dbReference type="Rhea" id="RHEA-COMP:11964"/>
        <dbReference type="Rhea" id="RHEA-COMP:11965"/>
        <dbReference type="ChEBI" id="CHEBI:15377"/>
        <dbReference type="ChEBI" id="CHEBI:15378"/>
        <dbReference type="ChEBI" id="CHEBI:15379"/>
        <dbReference type="ChEBI" id="CHEBI:30879"/>
        <dbReference type="ChEBI" id="CHEBI:57618"/>
        <dbReference type="ChEBI" id="CHEBI:58210"/>
        <dbReference type="ChEBI" id="CHEBI:142491"/>
        <dbReference type="EC" id="1.14.14.1"/>
    </reaction>
</comment>
<keyword evidence="9" id="KW-0492">Microsome</keyword>
<evidence type="ECO:0000256" key="16">
    <source>
        <dbReference type="RuleBase" id="RU000461"/>
    </source>
</evidence>
<dbReference type="GO" id="GO:0016712">
    <property type="term" value="F:oxidoreductase activity, acting on paired donors, with incorporation or reduction of molecular oxygen, reduced flavin or flavoprotein as one donor, and incorporation of one atom of oxygen"/>
    <property type="evidence" value="ECO:0007669"/>
    <property type="project" value="UniProtKB-EC"/>
</dbReference>
<evidence type="ECO:0000256" key="12">
    <source>
        <dbReference type="ARBA" id="ARBA00023033"/>
    </source>
</evidence>
<reference evidence="17" key="1">
    <citation type="submission" date="2021-09" db="EMBL/GenBank/DDBJ databases">
        <authorList>
            <person name="Martin H S."/>
        </authorList>
    </citation>
    <scope>NUCLEOTIDE SEQUENCE</scope>
</reference>
<keyword evidence="13" id="KW-0472">Membrane</keyword>
<name>A0A8J2QXA2_9NEOP</name>
<evidence type="ECO:0000256" key="10">
    <source>
        <dbReference type="ARBA" id="ARBA00023002"/>
    </source>
</evidence>
<gene>
    <name evidence="17" type="ORF">DCHRY22_LOCUS11530</name>
</gene>
<keyword evidence="6 15" id="KW-0349">Heme</keyword>
<evidence type="ECO:0000256" key="1">
    <source>
        <dbReference type="ARBA" id="ARBA00001971"/>
    </source>
</evidence>
<evidence type="ECO:0000256" key="4">
    <source>
        <dbReference type="ARBA" id="ARBA00010617"/>
    </source>
</evidence>
<keyword evidence="18" id="KW-1185">Reference proteome</keyword>
<dbReference type="InterPro" id="IPR001128">
    <property type="entry name" value="Cyt_P450"/>
</dbReference>
<dbReference type="InterPro" id="IPR050476">
    <property type="entry name" value="Insect_CytP450_Detox"/>
</dbReference>
<evidence type="ECO:0000256" key="9">
    <source>
        <dbReference type="ARBA" id="ARBA00022848"/>
    </source>
</evidence>
<evidence type="ECO:0000313" key="18">
    <source>
        <dbReference type="Proteomes" id="UP000789524"/>
    </source>
</evidence>
<accession>A0A8J2QXA2</accession>
<dbReference type="PRINTS" id="PR00463">
    <property type="entry name" value="EP450I"/>
</dbReference>
<protein>
    <recommendedName>
        <fullName evidence="5">unspecific monooxygenase</fullName>
        <ecNumber evidence="5">1.14.14.1</ecNumber>
    </recommendedName>
</protein>
<dbReference type="PANTHER" id="PTHR24292">
    <property type="entry name" value="CYTOCHROME P450"/>
    <property type="match status" value="1"/>
</dbReference>
<proteinExistence type="inferred from homology"/>
<dbReference type="Proteomes" id="UP000789524">
    <property type="component" value="Unassembled WGS sequence"/>
</dbReference>
<evidence type="ECO:0000256" key="13">
    <source>
        <dbReference type="ARBA" id="ARBA00023136"/>
    </source>
</evidence>
<keyword evidence="10 16" id="KW-0560">Oxidoreductase</keyword>
<dbReference type="PRINTS" id="PR00385">
    <property type="entry name" value="P450"/>
</dbReference>
<dbReference type="GO" id="GO:0005506">
    <property type="term" value="F:iron ion binding"/>
    <property type="evidence" value="ECO:0007669"/>
    <property type="project" value="InterPro"/>
</dbReference>
<keyword evidence="8" id="KW-0256">Endoplasmic reticulum</keyword>
<dbReference type="EC" id="1.14.14.1" evidence="5"/>
<dbReference type="InterPro" id="IPR017972">
    <property type="entry name" value="Cyt_P450_CS"/>
</dbReference>
<comment type="similarity">
    <text evidence="4 16">Belongs to the cytochrome P450 family.</text>
</comment>
<sequence>MVIFILIACSILVLSLYLNRVYSYWKDRGIEYERPFPFIGGLSFIMRKSFSEYAYDLSVKYPRDYLGIYLGMKPTLVVQTPELARKVFSTEYDNFQDRHLYCHESDPMGSLNIFTVKNPLWKMLRYRLSPMFTSHRLRKITELMNANATELVKKVQRDFIEKKKHVNLKEIFSMYTSDTVAYSVFGIRVSALSDQDSPLWHITNHMVKWTFYRGLEITFIFFLPVLGALMRLKLFSKAANDYIKQLYWTVVKDRQNDKKYDDSDLVNHLLKIKEKLELPPEADEDFADNILLAQVAVFILGSIETSSSVLSYALHELAYHQDEQEKLYNELNNAFLRSEKDYLNYNELLQLDYLTACIHETMRKFPPLPLIDRLCGQTCVLEDGLKIERGVPVLVNVIAIHYNEKYYPEPEKWKPERFMTGNKQDNREFTFLPFGDGPRFCIGKRYGMMQVRAALSQLIYNYKIEPVVPYKVKPDPHSVILAPQDGLSVKFVPRRTEK</sequence>
<dbReference type="FunFam" id="1.10.630.10:FF:000042">
    <property type="entry name" value="Cytochrome P450"/>
    <property type="match status" value="1"/>
</dbReference>
<dbReference type="PROSITE" id="PS00086">
    <property type="entry name" value="CYTOCHROME_P450"/>
    <property type="match status" value="1"/>
</dbReference>
<evidence type="ECO:0000256" key="7">
    <source>
        <dbReference type="ARBA" id="ARBA00022723"/>
    </source>
</evidence>
<evidence type="ECO:0000256" key="15">
    <source>
        <dbReference type="PIRSR" id="PIRSR602401-1"/>
    </source>
</evidence>
<evidence type="ECO:0000256" key="2">
    <source>
        <dbReference type="ARBA" id="ARBA00004174"/>
    </source>
</evidence>
<evidence type="ECO:0000256" key="11">
    <source>
        <dbReference type="ARBA" id="ARBA00023004"/>
    </source>
</evidence>
<evidence type="ECO:0000256" key="3">
    <source>
        <dbReference type="ARBA" id="ARBA00004406"/>
    </source>
</evidence>
<dbReference type="GO" id="GO:0005789">
    <property type="term" value="C:endoplasmic reticulum membrane"/>
    <property type="evidence" value="ECO:0007669"/>
    <property type="project" value="UniProtKB-SubCell"/>
</dbReference>
<evidence type="ECO:0000313" key="17">
    <source>
        <dbReference type="EMBL" id="CAG9575676.1"/>
    </source>
</evidence>
<dbReference type="InterPro" id="IPR002401">
    <property type="entry name" value="Cyt_P450_E_grp-I"/>
</dbReference>
<dbReference type="OrthoDB" id="2789670at2759"/>
<dbReference type="AlphaFoldDB" id="A0A8J2QXA2"/>
<comment type="cofactor">
    <cofactor evidence="1 15">
        <name>heme</name>
        <dbReference type="ChEBI" id="CHEBI:30413"/>
    </cofactor>
</comment>
<dbReference type="CDD" id="cd11056">
    <property type="entry name" value="CYP6-like"/>
    <property type="match status" value="1"/>
</dbReference>
<keyword evidence="7 15" id="KW-0479">Metal-binding</keyword>
<feature type="binding site" description="axial binding residue" evidence="15">
    <location>
        <position position="441"/>
    </location>
    <ligand>
        <name>heme</name>
        <dbReference type="ChEBI" id="CHEBI:30413"/>
    </ligand>
    <ligandPart>
        <name>Fe</name>
        <dbReference type="ChEBI" id="CHEBI:18248"/>
    </ligandPart>
</feature>
<evidence type="ECO:0000256" key="6">
    <source>
        <dbReference type="ARBA" id="ARBA00022617"/>
    </source>
</evidence>
<keyword evidence="11 15" id="KW-0408">Iron</keyword>
<dbReference type="GO" id="GO:0020037">
    <property type="term" value="F:heme binding"/>
    <property type="evidence" value="ECO:0007669"/>
    <property type="project" value="InterPro"/>
</dbReference>